<evidence type="ECO:0000256" key="1">
    <source>
        <dbReference type="ARBA" id="ARBA00004141"/>
    </source>
</evidence>
<keyword evidence="8 9" id="KW-0472">Membrane</keyword>
<comment type="subcellular location">
    <subcellularLocation>
        <location evidence="2">Golgi apparatus</location>
    </subcellularLocation>
    <subcellularLocation>
        <location evidence="1">Membrane</location>
        <topology evidence="1">Multi-pass membrane protein</topology>
    </subcellularLocation>
</comment>
<protein>
    <recommendedName>
        <fullName evidence="9">Transmembrane 9 superfamily member</fullName>
    </recommendedName>
</protein>
<sequence length="410" mass="47416">MKNLTNLERMRLNSKLKVTTVLAVKLTSTKNILPYEYYSLPFCKPKGKILYKPENLGEIIRGDRIVSTPYKVKQLASVLLFLLFGENTIVLFRNQSQLLIDRIREDYRVHLLADSLPCATRVENADANALRYSFGYKLGFIEDDKVSTVASCIPLFLDSNKIIWSYSVEWKLSDVQWSNRWDHYLKMTNSGIHWFNIINSFGLVLFFLCFIGLVIIRIVRRDIANYNKLDESDEVLEETGWKLIHGDVFRPPYWPKLFVSMVGTGIQIFGMSLIIIVFAMFGMLSPSSRGLMMTTSLFLYCFMGLFSGYFSGRLFKTFRGVHWKKTAFQTALLFPGFLFTVGLFLNGFVWHESSSGALPFTTFVALLSMLLGIDVPLVFIGFRFGYRKQMFPRQSCNLFYFRRLRPLSLF</sequence>
<keyword evidence="5" id="KW-0732">Signal</keyword>
<feature type="transmembrane region" description="Helical" evidence="9">
    <location>
        <begin position="290"/>
        <end position="310"/>
    </location>
</feature>
<evidence type="ECO:0000256" key="7">
    <source>
        <dbReference type="ARBA" id="ARBA00023034"/>
    </source>
</evidence>
<dbReference type="AlphaFoldDB" id="A0A183ISA6"/>
<dbReference type="PANTHER" id="PTHR10766:SF55">
    <property type="entry name" value="TRANSMEMBRANE 9 SUPERFAMILY MEMBER 4"/>
    <property type="match status" value="1"/>
</dbReference>
<reference evidence="10 11" key="2">
    <citation type="submission" date="2018-11" db="EMBL/GenBank/DDBJ databases">
        <authorList>
            <consortium name="Pathogen Informatics"/>
        </authorList>
    </citation>
    <scope>NUCLEOTIDE SEQUENCE [LARGE SCALE GENOMIC DNA]</scope>
</reference>
<dbReference type="GO" id="GO:0005794">
    <property type="term" value="C:Golgi apparatus"/>
    <property type="evidence" value="ECO:0007669"/>
    <property type="project" value="UniProtKB-SubCell"/>
</dbReference>
<accession>A0A183ISA6</accession>
<evidence type="ECO:0000256" key="4">
    <source>
        <dbReference type="ARBA" id="ARBA00022692"/>
    </source>
</evidence>
<comment type="caution">
    <text evidence="9">Lacks conserved residue(s) required for the propagation of feature annotation.</text>
</comment>
<dbReference type="GO" id="GO:0016020">
    <property type="term" value="C:membrane"/>
    <property type="evidence" value="ECO:0007669"/>
    <property type="project" value="UniProtKB-SubCell"/>
</dbReference>
<keyword evidence="6 9" id="KW-1133">Transmembrane helix</keyword>
<evidence type="ECO:0000256" key="6">
    <source>
        <dbReference type="ARBA" id="ARBA00022989"/>
    </source>
</evidence>
<evidence type="ECO:0000256" key="8">
    <source>
        <dbReference type="ARBA" id="ARBA00023136"/>
    </source>
</evidence>
<feature type="transmembrane region" description="Helical" evidence="9">
    <location>
        <begin position="363"/>
        <end position="384"/>
    </location>
</feature>
<name>A0A183ISA6_9BILA</name>
<dbReference type="Pfam" id="PF02990">
    <property type="entry name" value="EMP70"/>
    <property type="match status" value="2"/>
</dbReference>
<evidence type="ECO:0000256" key="2">
    <source>
        <dbReference type="ARBA" id="ARBA00004555"/>
    </source>
</evidence>
<evidence type="ECO:0000256" key="9">
    <source>
        <dbReference type="RuleBase" id="RU363079"/>
    </source>
</evidence>
<reference evidence="12" key="1">
    <citation type="submission" date="2016-06" db="UniProtKB">
        <authorList>
            <consortium name="WormBaseParasite"/>
        </authorList>
    </citation>
    <scope>IDENTIFICATION</scope>
</reference>
<keyword evidence="4 9" id="KW-0812">Transmembrane</keyword>
<evidence type="ECO:0000313" key="12">
    <source>
        <dbReference type="WBParaSite" id="SBAD_0000675701-mRNA-1"/>
    </source>
</evidence>
<dbReference type="GO" id="GO:0072657">
    <property type="term" value="P:protein localization to membrane"/>
    <property type="evidence" value="ECO:0007669"/>
    <property type="project" value="TreeGrafter"/>
</dbReference>
<evidence type="ECO:0000313" key="11">
    <source>
        <dbReference type="Proteomes" id="UP000270296"/>
    </source>
</evidence>
<gene>
    <name evidence="10" type="ORF">SBAD_LOCUS6503</name>
</gene>
<keyword evidence="11" id="KW-1185">Reference proteome</keyword>
<proteinExistence type="inferred from homology"/>
<dbReference type="WBParaSite" id="SBAD_0000675701-mRNA-1">
    <property type="protein sequence ID" value="SBAD_0000675701-mRNA-1"/>
    <property type="gene ID" value="SBAD_0000675701"/>
</dbReference>
<keyword evidence="7" id="KW-0333">Golgi apparatus</keyword>
<dbReference type="OrthoDB" id="1666796at2759"/>
<dbReference type="Proteomes" id="UP000270296">
    <property type="component" value="Unassembled WGS sequence"/>
</dbReference>
<comment type="similarity">
    <text evidence="3 9">Belongs to the nonaspanin (TM9SF) (TC 9.A.2) family.</text>
</comment>
<organism evidence="12">
    <name type="scientific">Soboliphyme baturini</name>
    <dbReference type="NCBI Taxonomy" id="241478"/>
    <lineage>
        <taxon>Eukaryota</taxon>
        <taxon>Metazoa</taxon>
        <taxon>Ecdysozoa</taxon>
        <taxon>Nematoda</taxon>
        <taxon>Enoplea</taxon>
        <taxon>Dorylaimia</taxon>
        <taxon>Dioctophymatida</taxon>
        <taxon>Dioctophymatoidea</taxon>
        <taxon>Soboliphymatidae</taxon>
        <taxon>Soboliphyme</taxon>
    </lineage>
</organism>
<dbReference type="InterPro" id="IPR004240">
    <property type="entry name" value="EMP70"/>
</dbReference>
<dbReference type="PANTHER" id="PTHR10766">
    <property type="entry name" value="TRANSMEMBRANE 9 SUPERFAMILY PROTEIN"/>
    <property type="match status" value="1"/>
</dbReference>
<evidence type="ECO:0000256" key="3">
    <source>
        <dbReference type="ARBA" id="ARBA00005227"/>
    </source>
</evidence>
<evidence type="ECO:0000256" key="5">
    <source>
        <dbReference type="ARBA" id="ARBA00022729"/>
    </source>
</evidence>
<feature type="transmembrane region" description="Helical" evidence="9">
    <location>
        <begin position="194"/>
        <end position="219"/>
    </location>
</feature>
<feature type="transmembrane region" description="Helical" evidence="9">
    <location>
        <begin position="331"/>
        <end position="351"/>
    </location>
</feature>
<feature type="transmembrane region" description="Helical" evidence="9">
    <location>
        <begin position="257"/>
        <end position="284"/>
    </location>
</feature>
<dbReference type="EMBL" id="UZAM01009811">
    <property type="protein sequence ID" value="VDP10182.1"/>
    <property type="molecule type" value="Genomic_DNA"/>
</dbReference>
<evidence type="ECO:0000313" key="10">
    <source>
        <dbReference type="EMBL" id="VDP10182.1"/>
    </source>
</evidence>